<evidence type="ECO:0000256" key="3">
    <source>
        <dbReference type="ARBA" id="ARBA00012718"/>
    </source>
</evidence>
<proteinExistence type="inferred from homology"/>
<evidence type="ECO:0000256" key="4">
    <source>
        <dbReference type="ARBA" id="ARBA00021247"/>
    </source>
</evidence>
<dbReference type="GO" id="GO:0005634">
    <property type="term" value="C:nucleus"/>
    <property type="evidence" value="ECO:0007669"/>
    <property type="project" value="TreeGrafter"/>
</dbReference>
<dbReference type="Gene3D" id="3.10.620.10">
    <property type="entry name" value="Protein N-terminal glutamine amidohydrolase, alpha beta roll"/>
    <property type="match status" value="1"/>
</dbReference>
<protein>
    <recommendedName>
        <fullName evidence="4 8">Protein N-terminal glutamine amidohydrolase</fullName>
        <ecNumber evidence="3 8">3.5.1.122</ecNumber>
    </recommendedName>
    <alternativeName>
        <fullName evidence="6 8">Protein NH2-terminal glutamine deamidase</fullName>
    </alternativeName>
</protein>
<comment type="subunit">
    <text evidence="2 8">Monomer.</text>
</comment>
<reference evidence="10 11" key="1">
    <citation type="submission" date="2024-02" db="EMBL/GenBank/DDBJ databases">
        <title>Chromosome-scale genome assembly of the rough periwinkle Littorina saxatilis.</title>
        <authorList>
            <person name="De Jode A."/>
            <person name="Faria R."/>
            <person name="Formenti G."/>
            <person name="Sims Y."/>
            <person name="Smith T.P."/>
            <person name="Tracey A."/>
            <person name="Wood J.M.D."/>
            <person name="Zagrodzka Z.B."/>
            <person name="Johannesson K."/>
            <person name="Butlin R.K."/>
            <person name="Leder E.H."/>
        </authorList>
    </citation>
    <scope>NUCLEOTIDE SEQUENCE [LARGE SCALE GENOMIC DNA]</scope>
    <source>
        <strain evidence="10">Snail1</strain>
        <tissue evidence="10">Muscle</tissue>
    </source>
</reference>
<dbReference type="InterPro" id="IPR023128">
    <property type="entry name" value="Prot_N_Gln_amidohydro_ab_roll"/>
</dbReference>
<evidence type="ECO:0000256" key="6">
    <source>
        <dbReference type="ARBA" id="ARBA00029677"/>
    </source>
</evidence>
<dbReference type="GO" id="GO:0070773">
    <property type="term" value="F:protein-N-terminal glutamine amidohydrolase activity"/>
    <property type="evidence" value="ECO:0007669"/>
    <property type="project" value="UniProtKB-UniRule"/>
</dbReference>
<evidence type="ECO:0000256" key="1">
    <source>
        <dbReference type="ARBA" id="ARBA00008985"/>
    </source>
</evidence>
<dbReference type="AlphaFoldDB" id="A0AAN9AIS7"/>
<dbReference type="InterPro" id="IPR037132">
    <property type="entry name" value="N_Gln_amidohydro_ab_roll_sf"/>
</dbReference>
<dbReference type="GO" id="GO:0005829">
    <property type="term" value="C:cytosol"/>
    <property type="evidence" value="ECO:0007669"/>
    <property type="project" value="TreeGrafter"/>
</dbReference>
<sequence>MNAILEVSAMSATSSVFPKQDQCVYTSQYCEENVWKLCDHVKRHYPEELKTFYVLFISNQEKKIPLWHQKSSKREDRLVIWDYHVVLMHQCEKGTLIYDLDTELPFPCLLDKYITFAIRDDRLLKPDFRRLFRVVPGDVYLNTFASDRSHMLKEDGSWMATPPSYPCIQTQAYQNNLADFISMKENGGVGSVLTPSQLLQIFS</sequence>
<evidence type="ECO:0000256" key="7">
    <source>
        <dbReference type="ARBA" id="ARBA00048768"/>
    </source>
</evidence>
<organism evidence="10 11">
    <name type="scientific">Littorina saxatilis</name>
    <dbReference type="NCBI Taxonomy" id="31220"/>
    <lineage>
        <taxon>Eukaryota</taxon>
        <taxon>Metazoa</taxon>
        <taxon>Spiralia</taxon>
        <taxon>Lophotrochozoa</taxon>
        <taxon>Mollusca</taxon>
        <taxon>Gastropoda</taxon>
        <taxon>Caenogastropoda</taxon>
        <taxon>Littorinimorpha</taxon>
        <taxon>Littorinoidea</taxon>
        <taxon>Littorinidae</taxon>
        <taxon>Littorina</taxon>
    </lineage>
</organism>
<evidence type="ECO:0000313" key="11">
    <source>
        <dbReference type="Proteomes" id="UP001374579"/>
    </source>
</evidence>
<gene>
    <name evidence="10" type="ORF">V1264_021650</name>
</gene>
<dbReference type="GO" id="GO:0008418">
    <property type="term" value="F:protein-N-terminal asparagine amidohydrolase activity"/>
    <property type="evidence" value="ECO:0007669"/>
    <property type="project" value="UniProtKB-UniRule"/>
</dbReference>
<evidence type="ECO:0000313" key="10">
    <source>
        <dbReference type="EMBL" id="KAK7087625.1"/>
    </source>
</evidence>
<accession>A0AAN9AIS7</accession>
<dbReference type="FunFam" id="3.10.620.10:FF:000001">
    <property type="entry name" value="Blast:Protein N-terminal glutamine amidohydrolase"/>
    <property type="match status" value="1"/>
</dbReference>
<evidence type="ECO:0000256" key="8">
    <source>
        <dbReference type="RuleBase" id="RU367082"/>
    </source>
</evidence>
<comment type="caution">
    <text evidence="10">The sequence shown here is derived from an EMBL/GenBank/DDBJ whole genome shotgun (WGS) entry which is preliminary data.</text>
</comment>
<dbReference type="Proteomes" id="UP001374579">
    <property type="component" value="Unassembled WGS sequence"/>
</dbReference>
<dbReference type="EC" id="3.5.1.122" evidence="3 8"/>
<name>A0AAN9AIS7_9CAEN</name>
<dbReference type="InterPro" id="IPR039733">
    <property type="entry name" value="NTAQ1"/>
</dbReference>
<dbReference type="PANTHER" id="PTHR13035:SF0">
    <property type="entry name" value="PROTEIN N-TERMINAL GLUTAMINE AMIDOHYDROLASE"/>
    <property type="match status" value="1"/>
</dbReference>
<comment type="catalytic activity">
    <reaction evidence="7 8">
        <text>N-terminal L-glutaminyl-[protein] + H2O = N-terminal L-glutamyl-[protein] + NH4(+)</text>
        <dbReference type="Rhea" id="RHEA:50680"/>
        <dbReference type="Rhea" id="RHEA-COMP:12668"/>
        <dbReference type="Rhea" id="RHEA-COMP:12777"/>
        <dbReference type="ChEBI" id="CHEBI:15377"/>
        <dbReference type="ChEBI" id="CHEBI:28938"/>
        <dbReference type="ChEBI" id="CHEBI:64721"/>
        <dbReference type="ChEBI" id="CHEBI:64722"/>
        <dbReference type="EC" id="3.5.1.122"/>
    </reaction>
</comment>
<dbReference type="PANTHER" id="PTHR13035">
    <property type="entry name" value="PROTEIN N-TERMINAL GLUTAMINE AMIDOHYDROLASE"/>
    <property type="match status" value="1"/>
</dbReference>
<comment type="similarity">
    <text evidence="1 8">Belongs to the NTAQ1 family.</text>
</comment>
<feature type="domain" description="Protein N-terminal glutamine amidohydrolase alpha beta roll" evidence="9">
    <location>
        <begin position="25"/>
        <end position="202"/>
    </location>
</feature>
<dbReference type="Pfam" id="PF09764">
    <property type="entry name" value="Nt_Gln_amidase"/>
    <property type="match status" value="1"/>
</dbReference>
<evidence type="ECO:0000256" key="2">
    <source>
        <dbReference type="ARBA" id="ARBA00011245"/>
    </source>
</evidence>
<keyword evidence="11" id="KW-1185">Reference proteome</keyword>
<evidence type="ECO:0000256" key="5">
    <source>
        <dbReference type="ARBA" id="ARBA00022801"/>
    </source>
</evidence>
<keyword evidence="5 8" id="KW-0378">Hydrolase</keyword>
<evidence type="ECO:0000259" key="9">
    <source>
        <dbReference type="Pfam" id="PF09764"/>
    </source>
</evidence>
<dbReference type="EMBL" id="JBAMIC010004070">
    <property type="protein sequence ID" value="KAK7087625.1"/>
    <property type="molecule type" value="Genomic_DNA"/>
</dbReference>
<comment type="function">
    <text evidence="8">Mediates the side-chain deamidation of N-terminal glutamine residues to glutamate, an important step in N-end rule pathway of protein degradation. Conversion of the resulting N-terminal glutamine to glutamate renders the protein susceptible to arginylation, polyubiquitination and degradation as specified by the N-end rule. Does not act on substrates with internal or C-terminal glutamine and does not act on non-glutamine residues in any position.</text>
</comment>